<evidence type="ECO:0000313" key="2">
    <source>
        <dbReference type="Proteomes" id="UP001371456"/>
    </source>
</evidence>
<keyword evidence="2" id="KW-1185">Reference proteome</keyword>
<accession>A0AAN8Y809</accession>
<proteinExistence type="predicted"/>
<dbReference type="EMBL" id="JBANQN010000008">
    <property type="protein sequence ID" value="KAK6782949.1"/>
    <property type="molecule type" value="Genomic_DNA"/>
</dbReference>
<comment type="caution">
    <text evidence="1">The sequence shown here is derived from an EMBL/GenBank/DDBJ whole genome shotgun (WGS) entry which is preliminary data.</text>
</comment>
<organism evidence="1 2">
    <name type="scientific">Solanum bulbocastanum</name>
    <name type="common">Wild potato</name>
    <dbReference type="NCBI Taxonomy" id="147425"/>
    <lineage>
        <taxon>Eukaryota</taxon>
        <taxon>Viridiplantae</taxon>
        <taxon>Streptophyta</taxon>
        <taxon>Embryophyta</taxon>
        <taxon>Tracheophyta</taxon>
        <taxon>Spermatophyta</taxon>
        <taxon>Magnoliopsida</taxon>
        <taxon>eudicotyledons</taxon>
        <taxon>Gunneridae</taxon>
        <taxon>Pentapetalae</taxon>
        <taxon>asterids</taxon>
        <taxon>lamiids</taxon>
        <taxon>Solanales</taxon>
        <taxon>Solanaceae</taxon>
        <taxon>Solanoideae</taxon>
        <taxon>Solaneae</taxon>
        <taxon>Solanum</taxon>
    </lineage>
</organism>
<sequence length="300" mass="32556">MSETAKCSIFSGIFQVLTQFGLKKLIICPEIIGFVTTEGAGELVIKLVHENMTRQFDDARNIEMIKHGRIYIRGILSQGIMPIMVTLQHDFKATFLSGHSSDSMENSFNAFISITYLMLPAITGRIVEPMLDLRRLVGLLSSLVGDTSILLLLLLAEPSLREPCIAAKSTPALFPCPALGLSAVAFCKKPGLPFLDDHEEYGSVSGVIYKVLLVEPGVRVLQFSLSTETLETGLDKSLSTEASLDSLTQKAWEFGRSGEGTQTASVFSKTDLGEVLCIDGSIKGFCPTIKSENQGVPLFA</sequence>
<dbReference type="AlphaFoldDB" id="A0AAN8Y809"/>
<dbReference type="Proteomes" id="UP001371456">
    <property type="component" value="Unassembled WGS sequence"/>
</dbReference>
<evidence type="ECO:0000313" key="1">
    <source>
        <dbReference type="EMBL" id="KAK6782949.1"/>
    </source>
</evidence>
<name>A0AAN8Y809_SOLBU</name>
<reference evidence="1 2" key="1">
    <citation type="submission" date="2024-02" db="EMBL/GenBank/DDBJ databases">
        <title>de novo genome assembly of Solanum bulbocastanum strain 11H21.</title>
        <authorList>
            <person name="Hosaka A.J."/>
        </authorList>
    </citation>
    <scope>NUCLEOTIDE SEQUENCE [LARGE SCALE GENOMIC DNA]</scope>
    <source>
        <tissue evidence="1">Young leaves</tissue>
    </source>
</reference>
<protein>
    <submittedName>
        <fullName evidence="1">Uncharacterized protein</fullName>
    </submittedName>
</protein>
<gene>
    <name evidence="1" type="ORF">RDI58_020745</name>
</gene>